<dbReference type="Proteomes" id="UP000282977">
    <property type="component" value="Unassembled WGS sequence"/>
</dbReference>
<protein>
    <submittedName>
        <fullName evidence="1">Uncharacterized protein</fullName>
    </submittedName>
</protein>
<evidence type="ECO:0000313" key="1">
    <source>
        <dbReference type="EMBL" id="RVT43674.1"/>
    </source>
</evidence>
<name>A0A437JCS9_9SPHN</name>
<reference evidence="1 2" key="1">
    <citation type="submission" date="2019-01" db="EMBL/GenBank/DDBJ databases">
        <authorList>
            <person name="Chen W.-M."/>
        </authorList>
    </citation>
    <scope>NUCLEOTIDE SEQUENCE [LARGE SCALE GENOMIC DNA]</scope>
    <source>
        <strain evidence="1 2">TLA-22</strain>
    </source>
</reference>
<dbReference type="EMBL" id="RZUL01000001">
    <property type="protein sequence ID" value="RVT43674.1"/>
    <property type="molecule type" value="Genomic_DNA"/>
</dbReference>
<dbReference type="AlphaFoldDB" id="A0A437JCS9"/>
<proteinExistence type="predicted"/>
<organism evidence="1 2">
    <name type="scientific">Sphingobium algorifonticola</name>
    <dbReference type="NCBI Taxonomy" id="2008318"/>
    <lineage>
        <taxon>Bacteria</taxon>
        <taxon>Pseudomonadati</taxon>
        <taxon>Pseudomonadota</taxon>
        <taxon>Alphaproteobacteria</taxon>
        <taxon>Sphingomonadales</taxon>
        <taxon>Sphingomonadaceae</taxon>
        <taxon>Sphingobium</taxon>
    </lineage>
</organism>
<evidence type="ECO:0000313" key="2">
    <source>
        <dbReference type="Proteomes" id="UP000282977"/>
    </source>
</evidence>
<gene>
    <name evidence="1" type="ORF">ENE74_03445</name>
</gene>
<sequence length="292" mass="32352">MAKHKPQTRFTIDVGGSPEKVWSVLEKKNGDLIVRPRNSVNHEGFDGDDRILTDRISVHTSDRSGGTTIKRTFEVASGDRLACAAYIRNSKENLLWPTRFVRWQDFRILPKPVAKSGKDSFVDMGWFNPAVQALVTSLVIGGRNNELPKIPGFDLHQASFSRFKVGIYCTFVCTPAYSSGDSFETGTSDQRLNDDPVGTQLPDGAASLTAEQLNEVLAHGVGRLSDAMVRRFVTSGVEHDADVLAKVKAMSSFYLPEACVSVEAMVERMHKGVYKAPDRVHSINLLLRSRRL</sequence>
<keyword evidence="2" id="KW-1185">Reference proteome</keyword>
<accession>A0A437JCS9</accession>
<dbReference type="RefSeq" id="WP_127689213.1">
    <property type="nucleotide sequence ID" value="NZ_RZUL01000001.1"/>
</dbReference>
<comment type="caution">
    <text evidence="1">The sequence shown here is derived from an EMBL/GenBank/DDBJ whole genome shotgun (WGS) entry which is preliminary data.</text>
</comment>